<proteinExistence type="predicted"/>
<dbReference type="KEGG" id="vah:G7081_06385"/>
<keyword evidence="4" id="KW-1133">Transmembrane helix</keyword>
<dbReference type="InterPro" id="IPR032675">
    <property type="entry name" value="LRR_dom_sf"/>
</dbReference>
<evidence type="ECO:0000256" key="4">
    <source>
        <dbReference type="SAM" id="Phobius"/>
    </source>
</evidence>
<feature type="signal peptide" evidence="5">
    <location>
        <begin position="1"/>
        <end position="22"/>
    </location>
</feature>
<keyword evidence="1" id="KW-0433">Leucine-rich repeat</keyword>
<dbReference type="InterPro" id="IPR001611">
    <property type="entry name" value="Leu-rich_rpt"/>
</dbReference>
<dbReference type="SUPFAM" id="SSF52075">
    <property type="entry name" value="Outer arm dynein light chain 1"/>
    <property type="match status" value="1"/>
</dbReference>
<feature type="transmembrane region" description="Helical" evidence="4">
    <location>
        <begin position="468"/>
        <end position="487"/>
    </location>
</feature>
<dbReference type="PANTHER" id="PTHR46652:SF3">
    <property type="entry name" value="LEUCINE-RICH REPEAT-CONTAINING PROTEIN 9"/>
    <property type="match status" value="1"/>
</dbReference>
<organism evidence="6 7">
    <name type="scientific">Vagococcus coleopterorum</name>
    <dbReference type="NCBI Taxonomy" id="2714946"/>
    <lineage>
        <taxon>Bacteria</taxon>
        <taxon>Bacillati</taxon>
        <taxon>Bacillota</taxon>
        <taxon>Bacilli</taxon>
        <taxon>Lactobacillales</taxon>
        <taxon>Enterococcaceae</taxon>
        <taxon>Vagococcus</taxon>
    </lineage>
</organism>
<dbReference type="EMBL" id="CP049886">
    <property type="protein sequence ID" value="QIL47019.1"/>
    <property type="molecule type" value="Genomic_DNA"/>
</dbReference>
<name>A0A6G8APX2_9ENTE</name>
<feature type="compositionally biased region" description="Basic and acidic residues" evidence="3">
    <location>
        <begin position="440"/>
        <end position="458"/>
    </location>
</feature>
<evidence type="ECO:0000256" key="1">
    <source>
        <dbReference type="ARBA" id="ARBA00022614"/>
    </source>
</evidence>
<keyword evidence="5" id="KW-0732">Signal</keyword>
<dbReference type="SMART" id="SM00365">
    <property type="entry name" value="LRR_SD22"/>
    <property type="match status" value="4"/>
</dbReference>
<evidence type="ECO:0000313" key="7">
    <source>
        <dbReference type="Proteomes" id="UP000500890"/>
    </source>
</evidence>
<keyword evidence="4" id="KW-0812">Transmembrane</keyword>
<evidence type="ECO:0000256" key="5">
    <source>
        <dbReference type="SAM" id="SignalP"/>
    </source>
</evidence>
<dbReference type="InterPro" id="IPR050836">
    <property type="entry name" value="SDS22/Internalin_LRR"/>
</dbReference>
<evidence type="ECO:0000256" key="3">
    <source>
        <dbReference type="SAM" id="MobiDB-lite"/>
    </source>
</evidence>
<keyword evidence="2" id="KW-0677">Repeat</keyword>
<dbReference type="Proteomes" id="UP000500890">
    <property type="component" value="Chromosome"/>
</dbReference>
<dbReference type="Gene3D" id="3.80.10.10">
    <property type="entry name" value="Ribonuclease Inhibitor"/>
    <property type="match status" value="1"/>
</dbReference>
<gene>
    <name evidence="6" type="ORF">G7081_06385</name>
</gene>
<dbReference type="NCBIfam" id="TIGR01167">
    <property type="entry name" value="LPXTG_anchor"/>
    <property type="match status" value="1"/>
</dbReference>
<dbReference type="PROSITE" id="PS51450">
    <property type="entry name" value="LRR"/>
    <property type="match status" value="3"/>
</dbReference>
<dbReference type="AlphaFoldDB" id="A0A6G8APX2"/>
<protein>
    <submittedName>
        <fullName evidence="6">LPXTG cell wall anchor domain-containing protein</fullName>
    </submittedName>
</protein>
<feature type="chain" id="PRO_5026194461" evidence="5">
    <location>
        <begin position="23"/>
        <end position="491"/>
    </location>
</feature>
<reference evidence="6 7" key="1">
    <citation type="submission" date="2020-03" db="EMBL/GenBank/DDBJ databases">
        <title>Vagococcus sp. nov., isolated from beetles.</title>
        <authorList>
            <person name="Hyun D.-W."/>
            <person name="Bae J.-W."/>
        </authorList>
    </citation>
    <scope>NUCLEOTIDE SEQUENCE [LARGE SCALE GENOMIC DNA]</scope>
    <source>
        <strain evidence="6 7">HDW17A</strain>
    </source>
</reference>
<dbReference type="Pfam" id="PF12799">
    <property type="entry name" value="LRR_4"/>
    <property type="match status" value="1"/>
</dbReference>
<feature type="compositionally biased region" description="Basic and acidic residues" evidence="3">
    <location>
        <begin position="407"/>
        <end position="431"/>
    </location>
</feature>
<evidence type="ECO:0000256" key="2">
    <source>
        <dbReference type="ARBA" id="ARBA00022737"/>
    </source>
</evidence>
<dbReference type="RefSeq" id="WP_166008405.1">
    <property type="nucleotide sequence ID" value="NZ_CP049886.1"/>
</dbReference>
<dbReference type="PANTHER" id="PTHR46652">
    <property type="entry name" value="LEUCINE-RICH REPEAT AND IQ DOMAIN-CONTAINING PROTEIN 1-RELATED"/>
    <property type="match status" value="1"/>
</dbReference>
<accession>A0A6G8APX2</accession>
<dbReference type="InterPro" id="IPR025875">
    <property type="entry name" value="Leu-rich_rpt_4"/>
</dbReference>
<keyword evidence="4" id="KW-0472">Membrane</keyword>
<feature type="region of interest" description="Disordered" evidence="3">
    <location>
        <begin position="406"/>
        <end position="461"/>
    </location>
</feature>
<evidence type="ECO:0000313" key="6">
    <source>
        <dbReference type="EMBL" id="QIL47019.1"/>
    </source>
</evidence>
<sequence length="491" mass="55004">MKKYGYLLFASMLLFQPILVKAVDYTSDESDKVVQIQEQLENANNKDEENVDSWMPDKALQEQIRIELNLDNVNEITKESLSEINYLTIDYVIHDEEEQKNKIESLEGLQYANNLKSLAASWNLISNLTPISELTQLTELRLRDNKITDISTLAKIIPNLEILSLAQNKIDDFSVLELGIKNITELNLSDTSFSDFNMLAGMENIYMLDLSNNNLADLSPVAEGLKKSVSNKQAAGDSSGFDLYIGGNHINDFSPLEEVRNKVNNDGNESYYGVYADYQTIETTINLKKGEPIPQFLKFYSGINLTAANFISSNDSVQVTDNLTEFDTKGLSEETTQLDLVFTTSLLSQDEYEHAEPGMFPEYDEPTLIFNPKGFDQAVGEYTEIGKGRCSGYSIRNRVTINWIEEETSKPTEEPTESTEKPLETTTDIKDGSSLIPGETKAKEDNHSNHSNTNKDDSLPQTNEASQSLLITLGLVILSSFFGIIGYKKIS</sequence>
<keyword evidence="7" id="KW-1185">Reference proteome</keyword>